<keyword evidence="4" id="KW-1185">Reference proteome</keyword>
<dbReference type="AlphaFoldDB" id="A0A549YER0"/>
<evidence type="ECO:0000256" key="2">
    <source>
        <dbReference type="SAM" id="Coils"/>
    </source>
</evidence>
<name>A0A549YER0_9BACI</name>
<reference evidence="3 4" key="1">
    <citation type="submission" date="2019-07" db="EMBL/GenBank/DDBJ databases">
        <title>Genomic analysis of Lentibacillus sp. NKC851-2.</title>
        <authorList>
            <person name="Oh Y.J."/>
        </authorList>
    </citation>
    <scope>NUCLEOTIDE SEQUENCE [LARGE SCALE GENOMIC DNA]</scope>
    <source>
        <strain evidence="3 4">NKC851-2</strain>
    </source>
</reference>
<sequence>MKKRTFSCIVKSATTTTIERGPLMKDIISALTMKELEQITYRALQESFSQVMAQTLQEIDEAIASERDKQRFYLKDKRTLKFESVFGQVELKRNYYQDKETGKYVYLLDQYLAFDGTKGMSPVVQDLAIELAVTGVSYRQAGKAMEKLLGYPVISHEGIRQQLLNTEVVPEESVPLEQDVVFVEVDGLYTKSQEKKKKGKEIKIASVHQGWEMNGKRAKLIEKRHFIHEGNLPFWEEFEQYLMATYEYDPTRHHLVINGDGAKWITSCRDHFQHNATFVIDRFHVARDVQRLFRGHSRYRSIRKKLASYDWEGFMVELNSAVGTLENEKKEERLEELIAQLSQYPEALGDYREKLKERGIDTTGFRPMGSAEGTMSVFARRLKNGRSWSDKGLDKFIDIMVGLKDNLEIKTLQGILEQTQELIQESKEEKPPKHFVEKLKESAAEATRNNLGYLKQAIGKPITDALKGLRGI</sequence>
<comment type="similarity">
    <text evidence="1">Belongs to the UPF0236 family.</text>
</comment>
<accession>A0A549YER0</accession>
<keyword evidence="2" id="KW-0175">Coiled coil</keyword>
<dbReference type="Proteomes" id="UP000319280">
    <property type="component" value="Unassembled WGS sequence"/>
</dbReference>
<dbReference type="NCBIfam" id="NF033529">
    <property type="entry name" value="transpos_ISLre2"/>
    <property type="match status" value="1"/>
</dbReference>
<feature type="coiled-coil region" evidence="2">
    <location>
        <begin position="315"/>
        <end position="347"/>
    </location>
</feature>
<protein>
    <submittedName>
        <fullName evidence="3">ISLre2 family transposase</fullName>
    </submittedName>
</protein>
<dbReference type="Pfam" id="PF06782">
    <property type="entry name" value="UPF0236"/>
    <property type="match status" value="1"/>
</dbReference>
<dbReference type="EMBL" id="VJMZ01000001">
    <property type="protein sequence ID" value="TRM10371.1"/>
    <property type="molecule type" value="Genomic_DNA"/>
</dbReference>
<dbReference type="PROSITE" id="PS50096">
    <property type="entry name" value="IQ"/>
    <property type="match status" value="1"/>
</dbReference>
<evidence type="ECO:0000256" key="1">
    <source>
        <dbReference type="ARBA" id="ARBA00006539"/>
    </source>
</evidence>
<proteinExistence type="inferred from homology"/>
<organism evidence="3 4">
    <name type="scientific">Lentibacillus cibarius</name>
    <dbReference type="NCBI Taxonomy" id="2583219"/>
    <lineage>
        <taxon>Bacteria</taxon>
        <taxon>Bacillati</taxon>
        <taxon>Bacillota</taxon>
        <taxon>Bacilli</taxon>
        <taxon>Bacillales</taxon>
        <taxon>Bacillaceae</taxon>
        <taxon>Lentibacillus</taxon>
    </lineage>
</organism>
<gene>
    <name evidence="3" type="ORF">FH966_00780</name>
</gene>
<comment type="caution">
    <text evidence="3">The sequence shown here is derived from an EMBL/GenBank/DDBJ whole genome shotgun (WGS) entry which is preliminary data.</text>
</comment>
<evidence type="ECO:0000313" key="3">
    <source>
        <dbReference type="EMBL" id="TRM10371.1"/>
    </source>
</evidence>
<dbReference type="InterPro" id="IPR009620">
    <property type="entry name" value="UPF0236"/>
</dbReference>
<evidence type="ECO:0000313" key="4">
    <source>
        <dbReference type="Proteomes" id="UP000319280"/>
    </source>
</evidence>